<dbReference type="EMBL" id="JADJUC010000001">
    <property type="protein sequence ID" value="MBK8522906.1"/>
    <property type="molecule type" value="Genomic_DNA"/>
</dbReference>
<dbReference type="Proteomes" id="UP000886689">
    <property type="component" value="Unassembled WGS sequence"/>
</dbReference>
<organism evidence="2 3">
    <name type="scientific">Candidatus Proximibacter danicus</name>
    <dbReference type="NCBI Taxonomy" id="2954365"/>
    <lineage>
        <taxon>Bacteria</taxon>
        <taxon>Pseudomonadati</taxon>
        <taxon>Pseudomonadota</taxon>
        <taxon>Betaproteobacteria</taxon>
        <taxon>Candidatus Proximibacter</taxon>
    </lineage>
</organism>
<dbReference type="PANTHER" id="PTHR14939">
    <property type="entry name" value="F-BOX ONLY PROTEIN 22"/>
    <property type="match status" value="1"/>
</dbReference>
<evidence type="ECO:0000313" key="2">
    <source>
        <dbReference type="EMBL" id="MBK8522906.1"/>
    </source>
</evidence>
<name>A0A9D7K1R3_9PROT</name>
<feature type="domain" description="FIST C-domain" evidence="1">
    <location>
        <begin position="86"/>
        <end position="238"/>
    </location>
</feature>
<dbReference type="AlphaFoldDB" id="A0A9D7K1R3"/>
<proteinExistence type="predicted"/>
<comment type="caution">
    <text evidence="2">The sequence shown here is derived from an EMBL/GenBank/DDBJ whole genome shotgun (WGS) entry which is preliminary data.</text>
</comment>
<dbReference type="InterPro" id="IPR019494">
    <property type="entry name" value="FIST_C"/>
</dbReference>
<dbReference type="PANTHER" id="PTHR14939:SF5">
    <property type="entry name" value="F-BOX ONLY PROTEIN 22"/>
    <property type="match status" value="1"/>
</dbReference>
<reference evidence="2" key="1">
    <citation type="submission" date="2020-10" db="EMBL/GenBank/DDBJ databases">
        <title>Connecting structure to function with the recovery of over 1000 high-quality activated sludge metagenome-assembled genomes encoding full-length rRNA genes using long-read sequencing.</title>
        <authorList>
            <person name="Singleton C.M."/>
            <person name="Petriglieri F."/>
            <person name="Kristensen J.M."/>
            <person name="Kirkegaard R.H."/>
            <person name="Michaelsen T.Y."/>
            <person name="Andersen M.H."/>
            <person name="Karst S.M."/>
            <person name="Dueholm M.S."/>
            <person name="Nielsen P.H."/>
            <person name="Albertsen M."/>
        </authorList>
    </citation>
    <scope>NUCLEOTIDE SEQUENCE</scope>
    <source>
        <strain evidence="2">Hirt_18-Q3-R61-65_BATAC.395</strain>
    </source>
</reference>
<dbReference type="SMART" id="SM01204">
    <property type="entry name" value="FIST_C"/>
    <property type="match status" value="1"/>
</dbReference>
<evidence type="ECO:0000259" key="1">
    <source>
        <dbReference type="SMART" id="SM01204"/>
    </source>
</evidence>
<protein>
    <submittedName>
        <fullName evidence="2">FIST C-terminal domain-containing protein</fullName>
    </submittedName>
</protein>
<dbReference type="GO" id="GO:0000209">
    <property type="term" value="P:protein polyubiquitination"/>
    <property type="evidence" value="ECO:0007669"/>
    <property type="project" value="TreeGrafter"/>
</dbReference>
<dbReference type="GO" id="GO:0032436">
    <property type="term" value="P:positive regulation of proteasomal ubiquitin-dependent protein catabolic process"/>
    <property type="evidence" value="ECO:0007669"/>
    <property type="project" value="TreeGrafter"/>
</dbReference>
<accession>A0A9D7K1R3</accession>
<sequence length="264" mass="27889">MLCCTSSPFPSEWANSRRFGTHFHGNAGHSAVWQLGRLVEHGCVEARVLGASIDLALSTGLRSIGTALPVDSVRGYDLLSLGGQPALESLLRLLPADWRDRHPLPLHLINATLGDAGEAAGVQAAAVISTNADLSVTLTVPLQPGQSLCWAIRQPLAAEAEMRDALACLPLKSGATGSTRSTDSAGSLLTPDFGMFFSCIGRGPYFYGDDDRDLAAVIERFPGMPLIGTYGTGQIAFSGDTSRQLQNSVVTALFSETPHVQPQS</sequence>
<evidence type="ECO:0000313" key="3">
    <source>
        <dbReference type="Proteomes" id="UP000886689"/>
    </source>
</evidence>
<gene>
    <name evidence="2" type="ORF">IPL58_01510</name>
</gene>